<evidence type="ECO:0000256" key="1">
    <source>
        <dbReference type="SAM" id="MobiDB-lite"/>
    </source>
</evidence>
<feature type="compositionally biased region" description="Low complexity" evidence="1">
    <location>
        <begin position="203"/>
        <end position="214"/>
    </location>
</feature>
<evidence type="ECO:0000313" key="2">
    <source>
        <dbReference type="EMBL" id="KAJ5470716.1"/>
    </source>
</evidence>
<protein>
    <submittedName>
        <fullName evidence="2">Uncharacterized protein</fullName>
    </submittedName>
</protein>
<keyword evidence="3" id="KW-1185">Reference proteome</keyword>
<dbReference type="EMBL" id="JAPWDO010000005">
    <property type="protein sequence ID" value="KAJ5470716.1"/>
    <property type="molecule type" value="Genomic_DNA"/>
</dbReference>
<reference evidence="2" key="1">
    <citation type="submission" date="2022-12" db="EMBL/GenBank/DDBJ databases">
        <authorList>
            <person name="Petersen C."/>
        </authorList>
    </citation>
    <scope>NUCLEOTIDE SEQUENCE</scope>
    <source>
        <strain evidence="2">IBT 17660</strain>
    </source>
</reference>
<feature type="region of interest" description="Disordered" evidence="1">
    <location>
        <begin position="231"/>
        <end position="272"/>
    </location>
</feature>
<organism evidence="2 3">
    <name type="scientific">Penicillium desertorum</name>
    <dbReference type="NCBI Taxonomy" id="1303715"/>
    <lineage>
        <taxon>Eukaryota</taxon>
        <taxon>Fungi</taxon>
        <taxon>Dikarya</taxon>
        <taxon>Ascomycota</taxon>
        <taxon>Pezizomycotina</taxon>
        <taxon>Eurotiomycetes</taxon>
        <taxon>Eurotiomycetidae</taxon>
        <taxon>Eurotiales</taxon>
        <taxon>Aspergillaceae</taxon>
        <taxon>Penicillium</taxon>
    </lineage>
</organism>
<feature type="compositionally biased region" description="Low complexity" evidence="1">
    <location>
        <begin position="129"/>
        <end position="144"/>
    </location>
</feature>
<comment type="caution">
    <text evidence="2">The sequence shown here is derived from an EMBL/GenBank/DDBJ whole genome shotgun (WGS) entry which is preliminary data.</text>
</comment>
<sequence>MPRINLRVKSGMKASEVNLRRIWMSLRLDNVDNPQNALDRQSVLDVIRSVYDPLLTAWLAEPGHTWQNQFSTKAASSQFREQAIARVRELPSDVQSIESEAVLGEILYDILRFYRFTDPAWRVPTTGTAAAPSAPAPAAAAAPAPARPRSRARLGPVLRNLVAGAVATRVLTAGANLEVLADAANQVLAPTATANPATPPRFASSAEPSPVASPAESLDILAAAAGKLPYAPVPAPATAAGPVESPAPGTKRGRDEESEDESELPDKKKEAK</sequence>
<name>A0A9W9WNE3_9EURO</name>
<accession>A0A9W9WNE3</accession>
<dbReference type="OrthoDB" id="4369132at2759"/>
<gene>
    <name evidence="2" type="ORF">N7530_008073</name>
</gene>
<feature type="region of interest" description="Disordered" evidence="1">
    <location>
        <begin position="127"/>
        <end position="149"/>
    </location>
</feature>
<evidence type="ECO:0000313" key="3">
    <source>
        <dbReference type="Proteomes" id="UP001147760"/>
    </source>
</evidence>
<feature type="region of interest" description="Disordered" evidence="1">
    <location>
        <begin position="195"/>
        <end position="214"/>
    </location>
</feature>
<dbReference type="Proteomes" id="UP001147760">
    <property type="component" value="Unassembled WGS sequence"/>
</dbReference>
<dbReference type="AlphaFoldDB" id="A0A9W9WNE3"/>
<reference evidence="2" key="2">
    <citation type="journal article" date="2023" name="IMA Fungus">
        <title>Comparative genomic study of the Penicillium genus elucidates a diverse pangenome and 15 lateral gene transfer events.</title>
        <authorList>
            <person name="Petersen C."/>
            <person name="Sorensen T."/>
            <person name="Nielsen M.R."/>
            <person name="Sondergaard T.E."/>
            <person name="Sorensen J.L."/>
            <person name="Fitzpatrick D.A."/>
            <person name="Frisvad J.C."/>
            <person name="Nielsen K.L."/>
        </authorList>
    </citation>
    <scope>NUCLEOTIDE SEQUENCE</scope>
    <source>
        <strain evidence="2">IBT 17660</strain>
    </source>
</reference>
<proteinExistence type="predicted"/>